<comment type="similarity">
    <text evidence="2">Belongs to the liprin family. Liprin-alpha subfamily.</text>
</comment>
<dbReference type="FunFam" id="1.10.150.50:FF:000003">
    <property type="entry name" value="liprin-alpha-2 isoform X1"/>
    <property type="match status" value="1"/>
</dbReference>
<comment type="similarity">
    <text evidence="3">Belongs to the heparin-binding growth factors family.</text>
</comment>
<gene>
    <name evidence="10" type="primary">PPFIA3_2</name>
    <name evidence="10" type="ORF">CRENBAI_018231</name>
</gene>
<dbReference type="Pfam" id="PF00536">
    <property type="entry name" value="SAM_1"/>
    <property type="match status" value="2"/>
</dbReference>
<protein>
    <submittedName>
        <fullName evidence="10">Liprin-alpha-3</fullName>
    </submittedName>
</protein>
<reference evidence="10 11" key="1">
    <citation type="submission" date="2021-06" db="EMBL/GenBank/DDBJ databases">
        <authorList>
            <person name="Palmer J.M."/>
        </authorList>
    </citation>
    <scope>NUCLEOTIDE SEQUENCE [LARGE SCALE GENOMIC DNA]</scope>
    <source>
        <strain evidence="10 11">MEX-2019</strain>
        <tissue evidence="10">Muscle</tissue>
    </source>
</reference>
<evidence type="ECO:0000256" key="8">
    <source>
        <dbReference type="SAM" id="MobiDB-lite"/>
    </source>
</evidence>
<dbReference type="GO" id="GO:0008083">
    <property type="term" value="F:growth factor activity"/>
    <property type="evidence" value="ECO:0007669"/>
    <property type="project" value="InterPro"/>
</dbReference>
<dbReference type="InterPro" id="IPR002209">
    <property type="entry name" value="Fibroblast_GF_fam"/>
</dbReference>
<dbReference type="FunFam" id="1.10.150.50:FF:000004">
    <property type="entry name" value="PTPRF interacting protein alpha 1"/>
    <property type="match status" value="1"/>
</dbReference>
<dbReference type="PANTHER" id="PTHR12587:SF4">
    <property type="entry name" value="LIPRIN-ALPHA-3"/>
    <property type="match status" value="1"/>
</dbReference>
<dbReference type="SMART" id="SM00442">
    <property type="entry name" value="FGF"/>
    <property type="match status" value="1"/>
</dbReference>
<name>A0AAV9SHX1_9TELE</name>
<dbReference type="Proteomes" id="UP001311232">
    <property type="component" value="Unassembled WGS sequence"/>
</dbReference>
<dbReference type="FunFam" id="1.10.150.50:FF:000002">
    <property type="entry name" value="PTPRF interacting protein alpha 1"/>
    <property type="match status" value="1"/>
</dbReference>
<dbReference type="Pfam" id="PF07647">
    <property type="entry name" value="SAM_2"/>
    <property type="match status" value="1"/>
</dbReference>
<dbReference type="GO" id="GO:0005737">
    <property type="term" value="C:cytoplasm"/>
    <property type="evidence" value="ECO:0007669"/>
    <property type="project" value="UniProtKB-SubCell"/>
</dbReference>
<dbReference type="SUPFAM" id="SSF50353">
    <property type="entry name" value="Cytokine"/>
    <property type="match status" value="1"/>
</dbReference>
<dbReference type="SMART" id="SM00454">
    <property type="entry name" value="SAM"/>
    <property type="match status" value="3"/>
</dbReference>
<dbReference type="InterPro" id="IPR001660">
    <property type="entry name" value="SAM"/>
</dbReference>
<evidence type="ECO:0000313" key="10">
    <source>
        <dbReference type="EMBL" id="KAK5620831.1"/>
    </source>
</evidence>
<feature type="domain" description="SAM" evidence="9">
    <location>
        <begin position="178"/>
        <end position="235"/>
    </location>
</feature>
<dbReference type="PANTHER" id="PTHR12587">
    <property type="entry name" value="LAR INTERACTING PROTEIN LIP -RELATED PROTEIN"/>
    <property type="match status" value="1"/>
</dbReference>
<dbReference type="InterPro" id="IPR029515">
    <property type="entry name" value="Liprin"/>
</dbReference>
<feature type="region of interest" description="Disordered" evidence="8">
    <location>
        <begin position="383"/>
        <end position="404"/>
    </location>
</feature>
<dbReference type="InterPro" id="IPR013761">
    <property type="entry name" value="SAM/pointed_sf"/>
</dbReference>
<evidence type="ECO:0000256" key="6">
    <source>
        <dbReference type="ARBA" id="ARBA00022737"/>
    </source>
</evidence>
<keyword evidence="7" id="KW-0175">Coiled coil</keyword>
<feature type="region of interest" description="Disordered" evidence="8">
    <location>
        <begin position="1"/>
        <end position="37"/>
    </location>
</feature>
<keyword evidence="6" id="KW-0677">Repeat</keyword>
<keyword evidence="5" id="KW-0597">Phosphoprotein</keyword>
<evidence type="ECO:0000313" key="11">
    <source>
        <dbReference type="Proteomes" id="UP001311232"/>
    </source>
</evidence>
<evidence type="ECO:0000256" key="1">
    <source>
        <dbReference type="ARBA" id="ARBA00004496"/>
    </source>
</evidence>
<evidence type="ECO:0000256" key="5">
    <source>
        <dbReference type="ARBA" id="ARBA00022553"/>
    </source>
</evidence>
<dbReference type="CDD" id="cd09565">
    <property type="entry name" value="SAM_liprin-alpha1_2_3_4_repeat2"/>
    <property type="match status" value="1"/>
</dbReference>
<dbReference type="InterPro" id="IPR008996">
    <property type="entry name" value="IL1/FGF"/>
</dbReference>
<dbReference type="EMBL" id="JAHHUM010000333">
    <property type="protein sequence ID" value="KAK5620831.1"/>
    <property type="molecule type" value="Genomic_DNA"/>
</dbReference>
<dbReference type="InterPro" id="IPR037622">
    <property type="entry name" value="LIP-1_SAM_3"/>
</dbReference>
<evidence type="ECO:0000256" key="7">
    <source>
        <dbReference type="ARBA" id="ARBA00023054"/>
    </source>
</evidence>
<dbReference type="PROSITE" id="PS00247">
    <property type="entry name" value="HBGF_FGF"/>
    <property type="match status" value="1"/>
</dbReference>
<evidence type="ECO:0000256" key="3">
    <source>
        <dbReference type="ARBA" id="ARBA00007936"/>
    </source>
</evidence>
<feature type="compositionally biased region" description="Polar residues" evidence="8">
    <location>
        <begin position="1"/>
        <end position="11"/>
    </location>
</feature>
<dbReference type="Gene3D" id="2.80.10.50">
    <property type="match status" value="1"/>
</dbReference>
<dbReference type="CDD" id="cd09568">
    <property type="entry name" value="SAM_liprin-alpha1_2_3_4_repeat3"/>
    <property type="match status" value="1"/>
</dbReference>
<evidence type="ECO:0000256" key="4">
    <source>
        <dbReference type="ARBA" id="ARBA00022490"/>
    </source>
</evidence>
<feature type="domain" description="SAM" evidence="9">
    <location>
        <begin position="56"/>
        <end position="122"/>
    </location>
</feature>
<evidence type="ECO:0000259" key="9">
    <source>
        <dbReference type="PROSITE" id="PS50105"/>
    </source>
</evidence>
<proteinExistence type="inferred from homology"/>
<dbReference type="InterPro" id="IPR037621">
    <property type="entry name" value="LIP-1_SAM_2"/>
</dbReference>
<accession>A0AAV9SHX1</accession>
<dbReference type="SUPFAM" id="SSF47769">
    <property type="entry name" value="SAM/Pointed domain"/>
    <property type="match status" value="3"/>
</dbReference>
<evidence type="ECO:0000256" key="2">
    <source>
        <dbReference type="ARBA" id="ARBA00007026"/>
    </source>
</evidence>
<feature type="domain" description="SAM" evidence="9">
    <location>
        <begin position="259"/>
        <end position="328"/>
    </location>
</feature>
<dbReference type="AlphaFoldDB" id="A0AAV9SHX1"/>
<comment type="caution">
    <text evidence="10">The sequence shown here is derived from an EMBL/GenBank/DDBJ whole genome shotgun (WGS) entry which is preliminary data.</text>
</comment>
<comment type="subcellular location">
    <subcellularLocation>
        <location evidence="1">Cytoplasm</location>
    </subcellularLocation>
</comment>
<keyword evidence="11" id="KW-1185">Reference proteome</keyword>
<dbReference type="InterPro" id="IPR037620">
    <property type="entry name" value="LIP-1_SAM_1"/>
</dbReference>
<dbReference type="GO" id="GO:0048786">
    <property type="term" value="C:presynaptic active zone"/>
    <property type="evidence" value="ECO:0007669"/>
    <property type="project" value="TreeGrafter"/>
</dbReference>
<dbReference type="Pfam" id="PF00167">
    <property type="entry name" value="FGF"/>
    <property type="match status" value="1"/>
</dbReference>
<dbReference type="Gene3D" id="1.10.150.50">
    <property type="entry name" value="Transcription Factor, Ets-1"/>
    <property type="match status" value="3"/>
</dbReference>
<keyword evidence="4" id="KW-0963">Cytoplasm</keyword>
<sequence>MKRKMTTSTPSDDLGSADPLGLAKLGTGTVEKDRRSKKKHDLLEEACRQGLPFASWDGPTVVTWLELWVGMPAWYVAACRANVKSGAIMANLSDTEIQREIGISNPLHRLKLRLAIQEMVSLTSPSAPASTRSSTSNIWMTHAEMESLAAATKPEQKEFSWDQILAHGDMNHEWVGNEWLPSLGLPQYRSYFMESLVDARMLDHLTKKELRGQLKMVDSFHRVSLHYGIMCLKRLNYDRKELERRREESQHQNTDVMVWSNERVMCWVQSIGLKEFADNLLESGVHGALLALDDTFDYTDLALLLQIPNQNPQARQLLEKEYNGLISMGTERRPDEDGTKTFTRSPSWRKMFREKDLRGVTSDSSETLPANFRASAISTPSVTLRKVQSEANSGPRGESGSKQQIYTQAGKGQTFPEDWAGVLQVKSVKQGHVVIKGQSSSLFLCMDGTGNLRGQSAYEEADCSFRELLLADGYTRFLNSGHGIPLSLASRNSPDRHSVPFTRFLPLRNTLTTEIVSEESIKTQRNFNTDSDDLFEMGQNTVVSPQLFMDK</sequence>
<dbReference type="CDD" id="cd09562">
    <property type="entry name" value="SAM_liprin-alpha1_2_3_4_repeat1"/>
    <property type="match status" value="1"/>
</dbReference>
<dbReference type="GO" id="GO:0050808">
    <property type="term" value="P:synapse organization"/>
    <property type="evidence" value="ECO:0007669"/>
    <property type="project" value="TreeGrafter"/>
</dbReference>
<organism evidence="10 11">
    <name type="scientific">Crenichthys baileyi</name>
    <name type="common">White River springfish</name>
    <dbReference type="NCBI Taxonomy" id="28760"/>
    <lineage>
        <taxon>Eukaryota</taxon>
        <taxon>Metazoa</taxon>
        <taxon>Chordata</taxon>
        <taxon>Craniata</taxon>
        <taxon>Vertebrata</taxon>
        <taxon>Euteleostomi</taxon>
        <taxon>Actinopterygii</taxon>
        <taxon>Neopterygii</taxon>
        <taxon>Teleostei</taxon>
        <taxon>Neoteleostei</taxon>
        <taxon>Acanthomorphata</taxon>
        <taxon>Ovalentaria</taxon>
        <taxon>Atherinomorphae</taxon>
        <taxon>Cyprinodontiformes</taxon>
        <taxon>Goodeidae</taxon>
        <taxon>Crenichthys</taxon>
    </lineage>
</organism>
<dbReference type="PROSITE" id="PS50105">
    <property type="entry name" value="SAM_DOMAIN"/>
    <property type="match status" value="3"/>
</dbReference>